<dbReference type="Proteomes" id="UP000053105">
    <property type="component" value="Unassembled WGS sequence"/>
</dbReference>
<evidence type="ECO:0000313" key="2">
    <source>
        <dbReference type="EMBL" id="KOX81321.1"/>
    </source>
</evidence>
<proteinExistence type="predicted"/>
<protein>
    <submittedName>
        <fullName evidence="2">Uncharacterized protein</fullName>
    </submittedName>
</protein>
<sequence>MSMSQYVTLVGLLLLMRRSSQSSLHLTWDEIHRRTRQGRRSRLKNVRSISNRWTTRQSRAFRVTGVTGSKQGTTSRFQDIDHPRPWGHQTRIIIDIGTFKCWTLWEFGTDPPSYGSVRWICTCLARIPQIRVSNTRLAQAASGCAPSVDVLPIFDVKQQSVRNLARMGMRTSLSRFSYNNKASGRPRIPQIRVSNTRLAQAASGCAPSVDVLPIFDIKQQSVRNPARMDANQPSRFSYNKRLGEDRNGEAEVSRDVKSAPRVTMVKMDVKLTEVVKDAVEGRMVGSGCERESDCDSFCVSSRSHCLDSSVGLMAADSLPQTLVVVTKPTRRLVRTHPSRVPHTLLLNVEDRLDKILEFFELLSFNPNLQRPKESPVTSFKESLQRGDFSLQTGGSSSGKNFLTFLRTFEFLWFSRKKKN</sequence>
<reference evidence="2 3" key="1">
    <citation type="submission" date="2015-07" db="EMBL/GenBank/DDBJ databases">
        <title>The genome of Melipona quadrifasciata.</title>
        <authorList>
            <person name="Pan H."/>
            <person name="Kapheim K."/>
        </authorList>
    </citation>
    <scope>NUCLEOTIDE SEQUENCE [LARGE SCALE GENOMIC DNA]</scope>
    <source>
        <strain evidence="2">0111107301</strain>
        <tissue evidence="2">Whole body</tissue>
    </source>
</reference>
<organism evidence="2 3">
    <name type="scientific">Melipona quadrifasciata</name>
    <dbReference type="NCBI Taxonomy" id="166423"/>
    <lineage>
        <taxon>Eukaryota</taxon>
        <taxon>Metazoa</taxon>
        <taxon>Ecdysozoa</taxon>
        <taxon>Arthropoda</taxon>
        <taxon>Hexapoda</taxon>
        <taxon>Insecta</taxon>
        <taxon>Pterygota</taxon>
        <taxon>Neoptera</taxon>
        <taxon>Endopterygota</taxon>
        <taxon>Hymenoptera</taxon>
        <taxon>Apocrita</taxon>
        <taxon>Aculeata</taxon>
        <taxon>Apoidea</taxon>
        <taxon>Anthophila</taxon>
        <taxon>Apidae</taxon>
        <taxon>Melipona</taxon>
    </lineage>
</organism>
<name>A0A0N1IU82_9HYME</name>
<evidence type="ECO:0000313" key="3">
    <source>
        <dbReference type="Proteomes" id="UP000053105"/>
    </source>
</evidence>
<feature type="signal peptide" evidence="1">
    <location>
        <begin position="1"/>
        <end position="21"/>
    </location>
</feature>
<dbReference type="AlphaFoldDB" id="A0A0N1IU82"/>
<accession>A0A0N1IU82</accession>
<feature type="chain" id="PRO_5005874221" evidence="1">
    <location>
        <begin position="22"/>
        <end position="419"/>
    </location>
</feature>
<dbReference type="OrthoDB" id="6354602at2759"/>
<dbReference type="EMBL" id="KQ435688">
    <property type="protein sequence ID" value="KOX81321.1"/>
    <property type="molecule type" value="Genomic_DNA"/>
</dbReference>
<keyword evidence="1" id="KW-0732">Signal</keyword>
<evidence type="ECO:0000256" key="1">
    <source>
        <dbReference type="SAM" id="SignalP"/>
    </source>
</evidence>
<gene>
    <name evidence="2" type="ORF">WN51_12309</name>
</gene>
<keyword evidence="3" id="KW-1185">Reference proteome</keyword>